<dbReference type="PIRSF" id="PIRSF018266">
    <property type="entry name" value="FecR"/>
    <property type="match status" value="1"/>
</dbReference>
<name>A0A5R9L539_9BACT</name>
<dbReference type="AlphaFoldDB" id="A0A5R9L539"/>
<dbReference type="InterPro" id="IPR032508">
    <property type="entry name" value="FecR_C"/>
</dbReference>
<proteinExistence type="predicted"/>
<accession>A0A5R9L539</accession>
<evidence type="ECO:0000259" key="1">
    <source>
        <dbReference type="Pfam" id="PF04773"/>
    </source>
</evidence>
<feature type="domain" description="Protein FecR C-terminal" evidence="2">
    <location>
        <begin position="271"/>
        <end position="340"/>
    </location>
</feature>
<dbReference type="InterPro" id="IPR012373">
    <property type="entry name" value="Ferrdict_sens_TM"/>
</dbReference>
<evidence type="ECO:0000259" key="2">
    <source>
        <dbReference type="Pfam" id="PF16344"/>
    </source>
</evidence>
<evidence type="ECO:0000313" key="3">
    <source>
        <dbReference type="EMBL" id="TLV03479.1"/>
    </source>
</evidence>
<dbReference type="Pfam" id="PF04773">
    <property type="entry name" value="FecR"/>
    <property type="match status" value="1"/>
</dbReference>
<organism evidence="3 4">
    <name type="scientific">Dyadobacter luticola</name>
    <dbReference type="NCBI Taxonomy" id="1979387"/>
    <lineage>
        <taxon>Bacteria</taxon>
        <taxon>Pseudomonadati</taxon>
        <taxon>Bacteroidota</taxon>
        <taxon>Cytophagia</taxon>
        <taxon>Cytophagales</taxon>
        <taxon>Spirosomataceae</taxon>
        <taxon>Dyadobacter</taxon>
    </lineage>
</organism>
<keyword evidence="4" id="KW-1185">Reference proteome</keyword>
<dbReference type="EMBL" id="VCEJ01000002">
    <property type="protein sequence ID" value="TLV03479.1"/>
    <property type="molecule type" value="Genomic_DNA"/>
</dbReference>
<dbReference type="Pfam" id="PF16344">
    <property type="entry name" value="FecR_C"/>
    <property type="match status" value="1"/>
</dbReference>
<protein>
    <submittedName>
        <fullName evidence="3">DUF4974 domain-containing protein</fullName>
    </submittedName>
</protein>
<dbReference type="OrthoDB" id="1452822at2"/>
<feature type="domain" description="FecR protein" evidence="1">
    <location>
        <begin position="134"/>
        <end position="223"/>
    </location>
</feature>
<gene>
    <name evidence="3" type="ORF">FEN17_07700</name>
</gene>
<dbReference type="Proteomes" id="UP000306402">
    <property type="component" value="Unassembled WGS sequence"/>
</dbReference>
<dbReference type="Gene3D" id="2.60.120.1440">
    <property type="match status" value="1"/>
</dbReference>
<sequence>MCCKGPIRFAMTQDYIRQLAKKFLDGTATEEEKKQLHAWYDSQDANSDMTPDEIQPEVVKVPVGESGETIRNRMLDNLKALQNRDEPVLKYHWVRRFTFWSSAAAAVVIAGFLFLKNTHKTQSSALQLVQAPLGKTLDIKLPDGSHIWLNAGSTLTYPKSFSGKTREVVLREGQAFFDIVHDKTKPFIVHAKALNITVLGTSFDVKAYRNDPDIKVTVKTGKVGVTLRDKPEHPAVMLLPAEQAVVAPEQAVKIQVNEISKPAIAPWKDNRMVFEDELLPEIFHALERKYKQHIVVEKPDLLTEKISLTLHDQPLADVLKVLGFSKKFNYSQLNDSTIVVR</sequence>
<dbReference type="GO" id="GO:0016989">
    <property type="term" value="F:sigma factor antagonist activity"/>
    <property type="evidence" value="ECO:0007669"/>
    <property type="project" value="TreeGrafter"/>
</dbReference>
<evidence type="ECO:0000313" key="4">
    <source>
        <dbReference type="Proteomes" id="UP000306402"/>
    </source>
</evidence>
<dbReference type="InterPro" id="IPR006860">
    <property type="entry name" value="FecR"/>
</dbReference>
<dbReference type="PANTHER" id="PTHR30273:SF2">
    <property type="entry name" value="PROTEIN FECR"/>
    <property type="match status" value="1"/>
</dbReference>
<dbReference type="Gene3D" id="3.55.50.30">
    <property type="match status" value="1"/>
</dbReference>
<reference evidence="3 4" key="1">
    <citation type="submission" date="2019-05" db="EMBL/GenBank/DDBJ databases">
        <authorList>
            <person name="Qu J.-H."/>
        </authorList>
    </citation>
    <scope>NUCLEOTIDE SEQUENCE [LARGE SCALE GENOMIC DNA]</scope>
    <source>
        <strain evidence="3 4">T17</strain>
    </source>
</reference>
<comment type="caution">
    <text evidence="3">The sequence shown here is derived from an EMBL/GenBank/DDBJ whole genome shotgun (WGS) entry which is preliminary data.</text>
</comment>
<dbReference type="PANTHER" id="PTHR30273">
    <property type="entry name" value="PERIPLASMIC SIGNAL SENSOR AND SIGMA FACTOR ACTIVATOR FECR-RELATED"/>
    <property type="match status" value="1"/>
</dbReference>